<proteinExistence type="predicted"/>
<gene>
    <name evidence="2" type="ORF">AMD02_06910</name>
</gene>
<comment type="caution">
    <text evidence="2">The sequence shown here is derived from an EMBL/GenBank/DDBJ whole genome shotgun (WGS) entry which is preliminary data.</text>
</comment>
<organism evidence="2">
    <name type="scientific">Halalkalibacterium halodurans</name>
    <name type="common">Bacillus halodurans</name>
    <dbReference type="NCBI Taxonomy" id="86665"/>
    <lineage>
        <taxon>Bacteria</taxon>
        <taxon>Bacillati</taxon>
        <taxon>Bacillota</taxon>
        <taxon>Bacilli</taxon>
        <taxon>Bacillales</taxon>
        <taxon>Bacillaceae</taxon>
        <taxon>Halalkalibacterium (ex Joshi et al. 2022)</taxon>
    </lineage>
</organism>
<sequence length="151" mass="16646">MANRVERCLTDELLPLLKGERFVTLSTVDWETGAPIVRAISWVFAPANDRVRMAVDNRSRIVANVKKTPAVTLLLVGNGSAYSISGHATIVEESLDNVPLKLALIEMNIHEVRDVMFYGAKIVSEPMYDKTYDEEAAAKLDGQVMAALQQA</sequence>
<dbReference type="Gene3D" id="2.30.110.10">
    <property type="entry name" value="Electron Transport, Fmn-binding Protein, Chain A"/>
    <property type="match status" value="1"/>
</dbReference>
<dbReference type="RefSeq" id="WP_010898781.1">
    <property type="nucleotide sequence ID" value="NZ_CP040441.1"/>
</dbReference>
<dbReference type="InterPro" id="IPR012349">
    <property type="entry name" value="Split_barrel_FMN-bd"/>
</dbReference>
<dbReference type="OMA" id="KECIVMI"/>
<dbReference type="InterPro" id="IPR011576">
    <property type="entry name" value="Pyridox_Oxase_N"/>
</dbReference>
<protein>
    <recommendedName>
        <fullName evidence="1">Pyridoxamine 5'-phosphate oxidase N-terminal domain-containing protein</fullName>
    </recommendedName>
</protein>
<dbReference type="SMR" id="A0A0M0KIQ7"/>
<dbReference type="EMBL" id="LILD01000001">
    <property type="protein sequence ID" value="KOO38619.1"/>
    <property type="molecule type" value="Genomic_DNA"/>
</dbReference>
<accession>A0A4Y7WZ85</accession>
<dbReference type="NCBIfam" id="NF005232">
    <property type="entry name" value="PRK06733.1"/>
    <property type="match status" value="1"/>
</dbReference>
<reference evidence="2" key="1">
    <citation type="submission" date="2015-08" db="EMBL/GenBank/DDBJ databases">
        <title>Complete DNA Sequence of Pseudomonas syringae pv. actinidiae, the Causal Agent of Kiwifruit Canker Disease.</title>
        <authorList>
            <person name="Rikkerink E.H.A."/>
            <person name="Fineran P.C."/>
        </authorList>
    </citation>
    <scope>NUCLEOTIDE SEQUENCE</scope>
    <source>
        <strain evidence="2">DSM 13666</strain>
    </source>
</reference>
<dbReference type="SUPFAM" id="SSF50475">
    <property type="entry name" value="FMN-binding split barrel"/>
    <property type="match status" value="1"/>
</dbReference>
<dbReference type="AlphaFoldDB" id="A0A0M0KIQ7"/>
<dbReference type="PATRIC" id="fig|136160.3.peg.1697"/>
<dbReference type="Pfam" id="PF01243">
    <property type="entry name" value="PNPOx_N"/>
    <property type="match status" value="1"/>
</dbReference>
<name>A0A0M0KIQ7_ALKHA</name>
<evidence type="ECO:0000259" key="1">
    <source>
        <dbReference type="Pfam" id="PF01243"/>
    </source>
</evidence>
<feature type="domain" description="Pyridoxamine 5'-phosphate oxidase N-terminal" evidence="1">
    <location>
        <begin position="9"/>
        <end position="95"/>
    </location>
</feature>
<accession>A0A0M0KIQ7</accession>
<evidence type="ECO:0000313" key="2">
    <source>
        <dbReference type="EMBL" id="KOO38619.1"/>
    </source>
</evidence>
<dbReference type="GeneID" id="87598141"/>